<reference evidence="3 4" key="1">
    <citation type="submission" date="2018-08" db="EMBL/GenBank/DDBJ databases">
        <title>A genome reference for cultivated species of the human gut microbiota.</title>
        <authorList>
            <person name="Zou Y."/>
            <person name="Xue W."/>
            <person name="Luo G."/>
        </authorList>
    </citation>
    <scope>NUCLEOTIDE SEQUENCE [LARGE SCALE GENOMIC DNA]</scope>
    <source>
        <strain evidence="2 4">AF38-11</strain>
        <strain evidence="1 3">TF06-40</strain>
    </source>
</reference>
<dbReference type="AlphaFoldDB" id="A0AA92V9G6"/>
<evidence type="ECO:0000313" key="2">
    <source>
        <dbReference type="EMBL" id="RHL35282.1"/>
    </source>
</evidence>
<gene>
    <name evidence="2" type="ORF">DW026_11765</name>
    <name evidence="1" type="ORF">DXC61_02925</name>
</gene>
<name>A0AA92V9G6_9BACT</name>
<evidence type="ECO:0000313" key="4">
    <source>
        <dbReference type="Proteomes" id="UP000283672"/>
    </source>
</evidence>
<dbReference type="Proteomes" id="UP000283672">
    <property type="component" value="Unassembled WGS sequence"/>
</dbReference>
<protein>
    <submittedName>
        <fullName evidence="2">Pilus assembly protein HicB</fullName>
    </submittedName>
</protein>
<proteinExistence type="predicted"/>
<dbReference type="EMBL" id="QSSA01000004">
    <property type="protein sequence ID" value="RGL63591.1"/>
    <property type="molecule type" value="Genomic_DNA"/>
</dbReference>
<sequence length="142" mass="15741">MVKKVDVIVETGKDLFSCFLSNDSSDIGIGLCGDGKTAQAAIEDFYVCYEEARQDFEENGKVFPNVEFRFIFDVGAFFSYYPISISAFAKYIGMNASLLRQYAAGIKVPQAKSLKRIRQGIAKIKGDLDAGLLIDKPVLQYV</sequence>
<dbReference type="RefSeq" id="WP_117692350.1">
    <property type="nucleotide sequence ID" value="NZ_QROP01000035.1"/>
</dbReference>
<accession>A0AA92V9G6</accession>
<dbReference type="Proteomes" id="UP000261187">
    <property type="component" value="Unassembled WGS sequence"/>
</dbReference>
<dbReference type="EMBL" id="QROP01000035">
    <property type="protein sequence ID" value="RHL35282.1"/>
    <property type="molecule type" value="Genomic_DNA"/>
</dbReference>
<comment type="caution">
    <text evidence="2">The sequence shown here is derived from an EMBL/GenBank/DDBJ whole genome shotgun (WGS) entry which is preliminary data.</text>
</comment>
<evidence type="ECO:0000313" key="3">
    <source>
        <dbReference type="Proteomes" id="UP000261187"/>
    </source>
</evidence>
<organism evidence="2 4">
    <name type="scientific">Segatella copri</name>
    <dbReference type="NCBI Taxonomy" id="165179"/>
    <lineage>
        <taxon>Bacteria</taxon>
        <taxon>Pseudomonadati</taxon>
        <taxon>Bacteroidota</taxon>
        <taxon>Bacteroidia</taxon>
        <taxon>Bacteroidales</taxon>
        <taxon>Prevotellaceae</taxon>
        <taxon>Segatella</taxon>
    </lineage>
</organism>
<evidence type="ECO:0000313" key="1">
    <source>
        <dbReference type="EMBL" id="RGL63591.1"/>
    </source>
</evidence>